<feature type="domain" description="PKD/Chitinase" evidence="2">
    <location>
        <begin position="82"/>
        <end position="168"/>
    </location>
</feature>
<proteinExistence type="predicted"/>
<keyword evidence="4" id="KW-1185">Reference proteome</keyword>
<dbReference type="RefSeq" id="WP_198061078.1">
    <property type="nucleotide sequence ID" value="NZ_CP065856.1"/>
</dbReference>
<dbReference type="Pfam" id="PF18911">
    <property type="entry name" value="PKD_4"/>
    <property type="match status" value="1"/>
</dbReference>
<dbReference type="KEGG" id="hlt:I7X12_16200"/>
<evidence type="ECO:0000313" key="3">
    <source>
        <dbReference type="EMBL" id="QPV62266.1"/>
    </source>
</evidence>
<dbReference type="InterPro" id="IPR000601">
    <property type="entry name" value="PKD_dom"/>
</dbReference>
<dbReference type="InterPro" id="IPR022409">
    <property type="entry name" value="PKD/Chitinase_dom"/>
</dbReference>
<dbReference type="GeneID" id="60590067"/>
<dbReference type="SMART" id="SM00089">
    <property type="entry name" value="PKD"/>
    <property type="match status" value="2"/>
</dbReference>
<dbReference type="OrthoDB" id="248699at2157"/>
<feature type="compositionally biased region" description="Low complexity" evidence="1">
    <location>
        <begin position="277"/>
        <end position="292"/>
    </location>
</feature>
<gene>
    <name evidence="3" type="ORF">I7X12_16200</name>
</gene>
<feature type="domain" description="PKD/Chitinase" evidence="2">
    <location>
        <begin position="2"/>
        <end position="75"/>
    </location>
</feature>
<dbReference type="InterPro" id="IPR035986">
    <property type="entry name" value="PKD_dom_sf"/>
</dbReference>
<protein>
    <submittedName>
        <fullName evidence="3">PKD domain-containing protein</fullName>
    </submittedName>
</protein>
<feature type="region of interest" description="Disordered" evidence="1">
    <location>
        <begin position="257"/>
        <end position="353"/>
    </location>
</feature>
<dbReference type="CDD" id="cd00146">
    <property type="entry name" value="PKD"/>
    <property type="match status" value="1"/>
</dbReference>
<dbReference type="Proteomes" id="UP000595001">
    <property type="component" value="Chromosome"/>
</dbReference>
<evidence type="ECO:0000313" key="4">
    <source>
        <dbReference type="Proteomes" id="UP000595001"/>
    </source>
</evidence>
<dbReference type="SUPFAM" id="SSF49299">
    <property type="entry name" value="PKD domain"/>
    <property type="match status" value="2"/>
</dbReference>
<organism evidence="3 4">
    <name type="scientific">Halosimplex litoreum</name>
    <dbReference type="NCBI Taxonomy" id="1198301"/>
    <lineage>
        <taxon>Archaea</taxon>
        <taxon>Methanobacteriati</taxon>
        <taxon>Methanobacteriota</taxon>
        <taxon>Stenosarchaea group</taxon>
        <taxon>Halobacteria</taxon>
        <taxon>Halobacteriales</taxon>
        <taxon>Haloarculaceae</taxon>
        <taxon>Halosimplex</taxon>
    </lineage>
</organism>
<feature type="compositionally biased region" description="Basic and acidic residues" evidence="1">
    <location>
        <begin position="298"/>
        <end position="353"/>
    </location>
</feature>
<reference evidence="3 4" key="1">
    <citation type="submission" date="2020-12" db="EMBL/GenBank/DDBJ databases">
        <title>Halosimplex halophilum sp. nov. and Halosimplex salinum sp. nov., two new members of the genus Halosimplex.</title>
        <authorList>
            <person name="Cui H.L."/>
        </authorList>
    </citation>
    <scope>NUCLEOTIDE SEQUENCE [LARGE SCALE GENOMIC DNA]</scope>
    <source>
        <strain evidence="3 4">YGH94</strain>
    </source>
</reference>
<dbReference type="AlphaFoldDB" id="A0A7T3FX55"/>
<dbReference type="Gene3D" id="2.60.40.10">
    <property type="entry name" value="Immunoglobulins"/>
    <property type="match status" value="2"/>
</dbReference>
<accession>A0A7T3FX55</accession>
<evidence type="ECO:0000259" key="2">
    <source>
        <dbReference type="SMART" id="SM00089"/>
    </source>
</evidence>
<evidence type="ECO:0000256" key="1">
    <source>
        <dbReference type="SAM" id="MobiDB-lite"/>
    </source>
</evidence>
<sequence length="353" mass="38314">MYLDATGSRDPDGEVDDYRWRIELPDGTYGTPSCERCGRTTFVPRATGTYNATVTVTDGDGATSTDTLRVHVEASNGPSVMLSGPESVTEGRVAEYSATLAAGANDLAGALWEVDDRRVNRTVLTGESATSEQTVGFRRAGQFTVRVTVVDRLGRERTATKNVTVTEPATSGVGSGGDDGSECSHFNRDDDRYCHHDSMTIDNQGIVISDADNDDTTEWAGVTLDEEFAQNHEGVSYDSIDDVATFESKEAYKEALGVDSANVDPDSDVNSRTTDATNGQTNNNSFSQNSSDDGSEQNEEKSDESNEMPDRVSDRIDRMRGSNSLERDSNRGDYTTERTGRVPLRKDNGGPRF</sequence>
<name>A0A7T3FX55_9EURY</name>
<dbReference type="EMBL" id="CP065856">
    <property type="protein sequence ID" value="QPV62266.1"/>
    <property type="molecule type" value="Genomic_DNA"/>
</dbReference>
<dbReference type="InterPro" id="IPR013783">
    <property type="entry name" value="Ig-like_fold"/>
</dbReference>